<reference evidence="1 2" key="1">
    <citation type="submission" date="2024-01" db="EMBL/GenBank/DDBJ databases">
        <title>Complete genome of Cladobotryum mycophilum ATHUM6906.</title>
        <authorList>
            <person name="Christinaki A.C."/>
            <person name="Myridakis A.I."/>
            <person name="Kouvelis V.N."/>
        </authorList>
    </citation>
    <scope>NUCLEOTIDE SEQUENCE [LARGE SCALE GENOMIC DNA]</scope>
    <source>
        <strain evidence="1 2">ATHUM6906</strain>
    </source>
</reference>
<comment type="caution">
    <text evidence="1">The sequence shown here is derived from an EMBL/GenBank/DDBJ whole genome shotgun (WGS) entry which is preliminary data.</text>
</comment>
<organism evidence="1 2">
    <name type="scientific">Cladobotryum mycophilum</name>
    <dbReference type="NCBI Taxonomy" id="491253"/>
    <lineage>
        <taxon>Eukaryota</taxon>
        <taxon>Fungi</taxon>
        <taxon>Dikarya</taxon>
        <taxon>Ascomycota</taxon>
        <taxon>Pezizomycotina</taxon>
        <taxon>Sordariomycetes</taxon>
        <taxon>Hypocreomycetidae</taxon>
        <taxon>Hypocreales</taxon>
        <taxon>Hypocreaceae</taxon>
        <taxon>Cladobotryum</taxon>
    </lineage>
</organism>
<proteinExistence type="predicted"/>
<gene>
    <name evidence="1" type="ORF">PT974_01001</name>
</gene>
<accession>A0ABR0T2G9</accession>
<evidence type="ECO:0000313" key="1">
    <source>
        <dbReference type="EMBL" id="KAK5998620.1"/>
    </source>
</evidence>
<name>A0ABR0T2G9_9HYPO</name>
<evidence type="ECO:0000313" key="2">
    <source>
        <dbReference type="Proteomes" id="UP001338125"/>
    </source>
</evidence>
<protein>
    <submittedName>
        <fullName evidence="1">Uncharacterized protein</fullName>
    </submittedName>
</protein>
<dbReference type="Proteomes" id="UP001338125">
    <property type="component" value="Unassembled WGS sequence"/>
</dbReference>
<dbReference type="EMBL" id="JAVFKD010000001">
    <property type="protein sequence ID" value="KAK5998620.1"/>
    <property type="molecule type" value="Genomic_DNA"/>
</dbReference>
<sequence>MESNRIWHDPVVEIFSNLITQGACCSADAYDLANRRWYRLNGDAEVRDDDWLSSTIAKHIREYYAVNNEGPLWNTIRTTACGSPVTFETKPDDLVGRPITESPSYGSEVTDKLPITSFDQLESLTYISRSADRRIWRGKNCVFKRIEFNVGIEPIRDEIRIRETLIDATQPASVADVNSEIIRRFLITPVLAAVFGNSKPWKPGTVAGVPMPFSGQDLEILVREGDAALKMLSLGVA</sequence>
<keyword evidence="2" id="KW-1185">Reference proteome</keyword>